<sequence>MSSNNNSNKNKFLFNSNTNSNDNKRQFKFAQKQIIKVVKQTNQQQQEHEEKLKAELQQEKQREKEVKLQNKKQQLMIKEKQLQDELIIKLPNEISDIIQNLSQDSIIELPNYIMNAQQYASNQQDLAILSSKWAEIRVQVDKLLCMIDSEQYCQNLQLSYQIQSNQIKLKNLNYNPYNLKDQFQIFNHILQIIKESLTESQAKIDLREYYIQFKIQGSDGNEVVKSFWSYTIDASAFYEIIIDFINNKIQRGGNQFSLVHHRLLKLYGLDSNYSNQSFQNNLRNISVQKMTVSKINPLPIRRQLDENEFEQIQHEEYHDADLTLYAISRARVQYLGLNIPIFRLKHCLFEALMLAIHQDEFQTESDSCFDLTVDERMKQQAFLLSKVIEFNQSSHLQNLISLSQFGKTIEFIKYFNDLSSNISPNYSRYKITLYDINQRKFIVKDDQQQPHIDIYLVHYNGYVFATNYPKLIVIRERETQMSQKHKVINGFDSDNEDLIEVNKQDKINLLDFNDSPEKSNTGIHSIYELPSELKDLSQSYKSQKRDEDEISDVEVKSAYIMSSNMLKNNTRRTKLSQLVVKDGRGTSQCGILTYKVEFQNNSEFSCPKRLLCYGRVYQEGKVMIKEFQGKNCYIKFLLWILQHMIDYHQDSRKQSQFLNVFSFKGQGKEMNLILRGLTQIVGRDVHFIGDLNKLKLVWTENIRFYDFDNYFEGNSMKYYKDRWNISTKNLEQLEINTDKIAQYCILTYEIMQEFFRALKGVKFANQIYDFTLQAQGSGSSLALSIFQYYYLDKQHIKGTHDLEVLDKERSSFKSANYFINQLNEDQFTPHKIDHSSNIYRLYEINDSLAFCFQDYPIPIEFSKRKPTKIEIQFQQGQFKLDYKKQQYLYVFQENIRFKLMYTSLYKVDKIVKKERNFLIPQQENERLNYAEKEIENQYIWGVELIESIVCGNINSISYLKISEEMIYLQSRIFNQFVTDLLSNYENNKGNPVVKDLIQMILSNFHYRFSQKYVGLYQIMHINDLSLMRQTIITNDSQIQKIIEIAHPFYMIEYFPDGSDQLQQIGSLSRIASYVNACNRAHLNQILMKISSDNIIFMDSQYLLLKNQWLFQNDLNPGQNFTIGRYKEIFQSKIEQQDRDQQIDEDQRKFQSLLKYFSQRKILIPADQSRNISVNECVNMIIGNINNAEQDNDNLDNLKGSFLSLSQVDQKDIIQLKQSIIQQIINLIPASAKSFEKIKAMQDQQLNLDQDQEVSHLNFSFLKENRNRVLFEGLLSDCLKYFEENFKKIEPIHEIDIKLKDEILENQYLNENQKKKEMKRKDSSLSLLSQNQCIEILQSQSDEDSKNNIVGQKRSAAGSLVQAFFSQI</sequence>
<organism evidence="3 4">
    <name type="scientific">Stylonychia lemnae</name>
    <name type="common">Ciliate</name>
    <dbReference type="NCBI Taxonomy" id="5949"/>
    <lineage>
        <taxon>Eukaryota</taxon>
        <taxon>Sar</taxon>
        <taxon>Alveolata</taxon>
        <taxon>Ciliophora</taxon>
        <taxon>Intramacronucleata</taxon>
        <taxon>Spirotrichea</taxon>
        <taxon>Stichotrichia</taxon>
        <taxon>Sporadotrichida</taxon>
        <taxon>Oxytrichidae</taxon>
        <taxon>Stylonychinae</taxon>
        <taxon>Stylonychia</taxon>
    </lineage>
</organism>
<protein>
    <submittedName>
        <fullName evidence="3">Uncharacterized protein</fullName>
    </submittedName>
</protein>
<evidence type="ECO:0000313" key="3">
    <source>
        <dbReference type="EMBL" id="CDW74147.1"/>
    </source>
</evidence>
<evidence type="ECO:0000256" key="1">
    <source>
        <dbReference type="SAM" id="Coils"/>
    </source>
</evidence>
<proteinExistence type="predicted"/>
<dbReference type="InParanoid" id="A0A077ZY41"/>
<keyword evidence="4" id="KW-1185">Reference proteome</keyword>
<accession>A0A077ZY41</accession>
<keyword evidence="1" id="KW-0175">Coiled coil</keyword>
<dbReference type="Proteomes" id="UP000039865">
    <property type="component" value="Unassembled WGS sequence"/>
</dbReference>
<evidence type="ECO:0000256" key="2">
    <source>
        <dbReference type="SAM" id="MobiDB-lite"/>
    </source>
</evidence>
<gene>
    <name evidence="3" type="primary">Contig7800.g8324</name>
    <name evidence="3" type="ORF">STYLEM_3141</name>
</gene>
<feature type="coiled-coil region" evidence="1">
    <location>
        <begin position="35"/>
        <end position="85"/>
    </location>
</feature>
<feature type="compositionally biased region" description="Low complexity" evidence="2">
    <location>
        <begin position="1"/>
        <end position="21"/>
    </location>
</feature>
<evidence type="ECO:0000313" key="4">
    <source>
        <dbReference type="Proteomes" id="UP000039865"/>
    </source>
</evidence>
<name>A0A077ZY41_STYLE</name>
<dbReference type="EMBL" id="CCKQ01003039">
    <property type="protein sequence ID" value="CDW74147.1"/>
    <property type="molecule type" value="Genomic_DNA"/>
</dbReference>
<feature type="region of interest" description="Disordered" evidence="2">
    <location>
        <begin position="1"/>
        <end position="23"/>
    </location>
</feature>
<reference evidence="3 4" key="1">
    <citation type="submission" date="2014-06" db="EMBL/GenBank/DDBJ databases">
        <authorList>
            <person name="Swart Estienne"/>
        </authorList>
    </citation>
    <scope>NUCLEOTIDE SEQUENCE [LARGE SCALE GENOMIC DNA]</scope>
    <source>
        <strain evidence="3 4">130c</strain>
    </source>
</reference>